<evidence type="ECO:0000256" key="4">
    <source>
        <dbReference type="HAMAP-Rule" id="MF_01696"/>
    </source>
</evidence>
<comment type="similarity">
    <text evidence="4">Belongs to the MshB deacetylase family.</text>
</comment>
<dbReference type="InterPro" id="IPR000836">
    <property type="entry name" value="PRTase_dom"/>
</dbReference>
<evidence type="ECO:0000313" key="5">
    <source>
        <dbReference type="EMBL" id="MFB9259993.1"/>
    </source>
</evidence>
<dbReference type="NCBIfam" id="TIGR03445">
    <property type="entry name" value="mycothiol_MshB"/>
    <property type="match status" value="1"/>
</dbReference>
<dbReference type="Gene3D" id="3.40.50.10320">
    <property type="entry name" value="LmbE-like"/>
    <property type="match status" value="1"/>
</dbReference>
<comment type="caution">
    <text evidence="5">The sequence shown here is derived from an EMBL/GenBank/DDBJ whole genome shotgun (WGS) entry which is preliminary data.</text>
</comment>
<dbReference type="EMBL" id="JBHMDY010000004">
    <property type="protein sequence ID" value="MFB9259993.1"/>
    <property type="molecule type" value="Genomic_DNA"/>
</dbReference>
<dbReference type="Pfam" id="PF02585">
    <property type="entry name" value="PIG-L"/>
    <property type="match status" value="1"/>
</dbReference>
<feature type="binding site" evidence="4">
    <location>
        <position position="162"/>
    </location>
    <ligand>
        <name>Zn(2+)</name>
        <dbReference type="ChEBI" id="CHEBI:29105"/>
    </ligand>
</feature>
<evidence type="ECO:0000256" key="3">
    <source>
        <dbReference type="ARBA" id="ARBA00022833"/>
    </source>
</evidence>
<protein>
    <recommendedName>
        <fullName evidence="4">1D-myo-inositol 2-acetamido-2-deoxy-alpha-D-glucopyranoside deacetylase</fullName>
        <shortName evidence="4">GlcNAc-Ins deacetylase</shortName>
        <ecNumber evidence="4">3.5.1.103</ecNumber>
    </recommendedName>
    <alternativeName>
        <fullName evidence="4">N-acetyl-1-D-myo-inositol-2-amino-2-deoxy-alpha-D-glucopyranoside deacetylase</fullName>
    </alternativeName>
</protein>
<feature type="binding site" evidence="4">
    <location>
        <position position="28"/>
    </location>
    <ligand>
        <name>Zn(2+)</name>
        <dbReference type="ChEBI" id="CHEBI:29105"/>
    </ligand>
</feature>
<feature type="binding site" evidence="4">
    <location>
        <position position="31"/>
    </location>
    <ligand>
        <name>Zn(2+)</name>
        <dbReference type="ChEBI" id="CHEBI:29105"/>
    </ligand>
</feature>
<dbReference type="PANTHER" id="PTHR12993:SF26">
    <property type="entry name" value="1D-MYO-INOSITOL 2-ACETAMIDO-2-DEOXY-ALPHA-D-GLUCOPYRANOSIDE DEACETYLASE"/>
    <property type="match status" value="1"/>
</dbReference>
<proteinExistence type="inferred from homology"/>
<dbReference type="InterPro" id="IPR017810">
    <property type="entry name" value="Mycothiol_biosynthesis_MshB"/>
</dbReference>
<keyword evidence="2 4" id="KW-0378">Hydrolase</keyword>
<comment type="function">
    <text evidence="4">Catalyzes the deacetylation of 1D-myo-inositol 2-acetamido-2-deoxy-alpha-D-glucopyranoside (GlcNAc-Ins) in the mycothiol biosynthesis pathway.</text>
</comment>
<reference evidence="5 6" key="1">
    <citation type="submission" date="2024-09" db="EMBL/GenBank/DDBJ databases">
        <authorList>
            <person name="Sun Q."/>
            <person name="Mori K."/>
        </authorList>
    </citation>
    <scope>NUCLEOTIDE SEQUENCE [LARGE SCALE GENOMIC DNA]</scope>
    <source>
        <strain evidence="5 6">CCM 7659</strain>
    </source>
</reference>
<keyword evidence="1 4" id="KW-0479">Metal-binding</keyword>
<comment type="catalytic activity">
    <reaction evidence="4">
        <text>1D-myo-inositol 2-acetamido-2-deoxy-alpha-D-glucopyranoside + H2O = 1D-myo-inositol 2-amino-2-deoxy-alpha-D-glucopyranoside + acetate</text>
        <dbReference type="Rhea" id="RHEA:26180"/>
        <dbReference type="ChEBI" id="CHEBI:15377"/>
        <dbReference type="ChEBI" id="CHEBI:30089"/>
        <dbReference type="ChEBI" id="CHEBI:52442"/>
        <dbReference type="ChEBI" id="CHEBI:58886"/>
        <dbReference type="EC" id="3.5.1.103"/>
    </reaction>
</comment>
<keyword evidence="6" id="KW-1185">Reference proteome</keyword>
<organism evidence="5 6">
    <name type="scientific">Dietzia aerolata</name>
    <dbReference type="NCBI Taxonomy" id="595984"/>
    <lineage>
        <taxon>Bacteria</taxon>
        <taxon>Bacillati</taxon>
        <taxon>Actinomycetota</taxon>
        <taxon>Actinomycetes</taxon>
        <taxon>Mycobacteriales</taxon>
        <taxon>Dietziaceae</taxon>
        <taxon>Dietzia</taxon>
    </lineage>
</organism>
<accession>A0ABV5JQM1</accession>
<gene>
    <name evidence="4 5" type="primary">mshB</name>
    <name evidence="5" type="ORF">ACFFVD_09270</name>
</gene>
<dbReference type="Proteomes" id="UP001589700">
    <property type="component" value="Unassembled WGS sequence"/>
</dbReference>
<dbReference type="GO" id="GO:0035595">
    <property type="term" value="F:N-acetylglucosaminylinositol deacetylase activity"/>
    <property type="evidence" value="ECO:0007669"/>
    <property type="project" value="UniProtKB-EC"/>
</dbReference>
<sequence>MNPAVSSSSTPVQAPVAAGLRVLLVHAHPDDESITTGGTIAMLVAAGAEVTVVTCTLGEEGEVLGDEFAGLVADRADQLGGYRISELATALRAMGVRRTHFLGGAGRWRDSGMAGTPSAQHPRAFVNSGPAAVAELVELLNEVRPHLVVTYDPHGGYGHPDHIRAHAIVHAAVEEATHRPRRIAWTVTARSEVTRQHSAPPDHLRHAEAEELPSITDSKLTHRVALGDMAYAAKLEALTGHATQLELVPNAEGEPWFLALTNGVLQPVAQVEWYISHDFDEQTGTYERCPAGGADLLSGMGEFE</sequence>
<name>A0ABV5JQM1_9ACTN</name>
<dbReference type="RefSeq" id="WP_182630793.1">
    <property type="nucleotide sequence ID" value="NZ_JAALDM010000011.1"/>
</dbReference>
<dbReference type="SUPFAM" id="SSF102588">
    <property type="entry name" value="LmbE-like"/>
    <property type="match status" value="1"/>
</dbReference>
<dbReference type="PANTHER" id="PTHR12993">
    <property type="entry name" value="N-ACETYLGLUCOSAMINYL-PHOSPHATIDYLINOSITOL DE-N-ACETYLASE-RELATED"/>
    <property type="match status" value="1"/>
</dbReference>
<dbReference type="InterPro" id="IPR003737">
    <property type="entry name" value="GlcNAc_PI_deacetylase-related"/>
</dbReference>
<dbReference type="InterPro" id="IPR024078">
    <property type="entry name" value="LmbE-like_dom_sf"/>
</dbReference>
<dbReference type="CDD" id="cd06223">
    <property type="entry name" value="PRTases_typeI"/>
    <property type="match status" value="1"/>
</dbReference>
<keyword evidence="3 4" id="KW-0862">Zinc</keyword>
<dbReference type="EC" id="3.5.1.103" evidence="4"/>
<evidence type="ECO:0000256" key="1">
    <source>
        <dbReference type="ARBA" id="ARBA00022723"/>
    </source>
</evidence>
<evidence type="ECO:0000256" key="2">
    <source>
        <dbReference type="ARBA" id="ARBA00022801"/>
    </source>
</evidence>
<evidence type="ECO:0000313" key="6">
    <source>
        <dbReference type="Proteomes" id="UP001589700"/>
    </source>
</evidence>
<comment type="cofactor">
    <cofactor evidence="4">
        <name>Zn(2+)</name>
        <dbReference type="ChEBI" id="CHEBI:29105"/>
    </cofactor>
    <text evidence="4">Binds 1 zinc ion per subunit.</text>
</comment>
<dbReference type="HAMAP" id="MF_01696">
    <property type="entry name" value="MshB"/>
    <property type="match status" value="1"/>
</dbReference>